<comment type="caution">
    <text evidence="2">The sequence shown here is derived from an EMBL/GenBank/DDBJ whole genome shotgun (WGS) entry which is preliminary data.</text>
</comment>
<feature type="transmembrane region" description="Helical" evidence="1">
    <location>
        <begin position="7"/>
        <end position="28"/>
    </location>
</feature>
<name>A0A9J6QZ05_9FIRM</name>
<evidence type="ECO:0000313" key="2">
    <source>
        <dbReference type="EMBL" id="MCU7380704.1"/>
    </source>
</evidence>
<keyword evidence="3" id="KW-1185">Reference proteome</keyword>
<dbReference type="RefSeq" id="WP_148398376.1">
    <property type="nucleotide sequence ID" value="NZ_JAJAGH010000009.1"/>
</dbReference>
<protein>
    <submittedName>
        <fullName evidence="2">Uncharacterized protein</fullName>
    </submittedName>
</protein>
<reference evidence="2" key="1">
    <citation type="submission" date="2022-09" db="EMBL/GenBank/DDBJ databases">
        <title>Culturomic study of gut microbiota in children with autism spectrum disorder.</title>
        <authorList>
            <person name="Efimov B.A."/>
            <person name="Chaplin A.V."/>
            <person name="Sokolova S.R."/>
            <person name="Pikina A.P."/>
            <person name="Korzhanova M."/>
            <person name="Belova V."/>
            <person name="Korostin D."/>
        </authorList>
    </citation>
    <scope>NUCLEOTIDE SEQUENCE</scope>
    <source>
        <strain evidence="2">ASD5510</strain>
    </source>
</reference>
<organism evidence="2 3">
    <name type="scientific">Hominibacterium faecale</name>
    <dbReference type="NCBI Taxonomy" id="2839743"/>
    <lineage>
        <taxon>Bacteria</taxon>
        <taxon>Bacillati</taxon>
        <taxon>Bacillota</taxon>
        <taxon>Clostridia</taxon>
        <taxon>Peptostreptococcales</taxon>
        <taxon>Anaerovoracaceae</taxon>
        <taxon>Hominibacterium</taxon>
    </lineage>
</organism>
<keyword evidence="1" id="KW-0812">Transmembrane</keyword>
<accession>A0A9J6QZ05</accession>
<keyword evidence="1" id="KW-1133">Transmembrane helix</keyword>
<sequence>MSDKNNRIGNIFSVVVVIISLLILYGFTVGNTPIFYFLIIANFVCGPICLVLYLIEIKRGVFRVEEDEE</sequence>
<feature type="transmembrane region" description="Helical" evidence="1">
    <location>
        <begin position="34"/>
        <end position="55"/>
    </location>
</feature>
<dbReference type="EMBL" id="JAOSHN010000012">
    <property type="protein sequence ID" value="MCU7380704.1"/>
    <property type="molecule type" value="Genomic_DNA"/>
</dbReference>
<dbReference type="AlphaFoldDB" id="A0A9J6QZ05"/>
<dbReference type="Proteomes" id="UP001065549">
    <property type="component" value="Unassembled WGS sequence"/>
</dbReference>
<gene>
    <name evidence="2" type="ORF">OBO34_20535</name>
</gene>
<evidence type="ECO:0000313" key="3">
    <source>
        <dbReference type="Proteomes" id="UP001065549"/>
    </source>
</evidence>
<proteinExistence type="predicted"/>
<evidence type="ECO:0000256" key="1">
    <source>
        <dbReference type="SAM" id="Phobius"/>
    </source>
</evidence>
<keyword evidence="1" id="KW-0472">Membrane</keyword>